<dbReference type="InterPro" id="IPR025392">
    <property type="entry name" value="DUF4124"/>
</dbReference>
<evidence type="ECO:0000313" key="3">
    <source>
        <dbReference type="EMBL" id="MFC3933498.1"/>
    </source>
</evidence>
<accession>A0ABV8D4P1</accession>
<evidence type="ECO:0000313" key="4">
    <source>
        <dbReference type="Proteomes" id="UP001595693"/>
    </source>
</evidence>
<dbReference type="Proteomes" id="UP001595693">
    <property type="component" value="Unassembled WGS sequence"/>
</dbReference>
<evidence type="ECO:0000256" key="1">
    <source>
        <dbReference type="SAM" id="SignalP"/>
    </source>
</evidence>
<reference evidence="4" key="1">
    <citation type="journal article" date="2019" name="Int. J. Syst. Evol. Microbiol.">
        <title>The Global Catalogue of Microorganisms (GCM) 10K type strain sequencing project: providing services to taxonomists for standard genome sequencing and annotation.</title>
        <authorList>
            <consortium name="The Broad Institute Genomics Platform"/>
            <consortium name="The Broad Institute Genome Sequencing Center for Infectious Disease"/>
            <person name="Wu L."/>
            <person name="Ma J."/>
        </authorList>
    </citation>
    <scope>NUCLEOTIDE SEQUENCE [LARGE SCALE GENOMIC DNA]</scope>
    <source>
        <strain evidence="4">CCUG 2113</strain>
    </source>
</reference>
<proteinExistence type="predicted"/>
<dbReference type="RefSeq" id="WP_055400285.1">
    <property type="nucleotide sequence ID" value="NZ_CP192460.1"/>
</dbReference>
<feature type="chain" id="PRO_5045534452" evidence="1">
    <location>
        <begin position="22"/>
        <end position="161"/>
    </location>
</feature>
<keyword evidence="1" id="KW-0732">Signal</keyword>
<feature type="signal peptide" evidence="1">
    <location>
        <begin position="1"/>
        <end position="21"/>
    </location>
</feature>
<gene>
    <name evidence="3" type="ORF">ACFOW3_02555</name>
</gene>
<comment type="caution">
    <text evidence="3">The sequence shown here is derived from an EMBL/GenBank/DDBJ whole genome shotgun (WGS) entry which is preliminary data.</text>
</comment>
<name>A0ABV8D4P1_9BURK</name>
<sequence length="161" mass="16917">MKPIRCAACALVLGFLAPAWAVNKCTDADGKVSFQDGPCLGQGEKIEVKPAMQGATPVPPGPSTAKEGAFGPTWQRKHYLQNQGVPQARAALERNQQECAATAPDAAVAHAGPLRRSTLAQGSQFAQERAAAAGKDKAACEARTEELRNQLKALEAELGKL</sequence>
<dbReference type="EMBL" id="JBHSAJ010000003">
    <property type="protein sequence ID" value="MFC3933498.1"/>
    <property type="molecule type" value="Genomic_DNA"/>
</dbReference>
<dbReference type="Pfam" id="PF13511">
    <property type="entry name" value="DUF4124"/>
    <property type="match status" value="1"/>
</dbReference>
<keyword evidence="4" id="KW-1185">Reference proteome</keyword>
<evidence type="ECO:0000259" key="2">
    <source>
        <dbReference type="Pfam" id="PF13511"/>
    </source>
</evidence>
<feature type="domain" description="DUF4124" evidence="2">
    <location>
        <begin position="9"/>
        <end position="65"/>
    </location>
</feature>
<organism evidence="3 4">
    <name type="scientific">Acidovorax facilis</name>
    <dbReference type="NCBI Taxonomy" id="12917"/>
    <lineage>
        <taxon>Bacteria</taxon>
        <taxon>Pseudomonadati</taxon>
        <taxon>Pseudomonadota</taxon>
        <taxon>Betaproteobacteria</taxon>
        <taxon>Burkholderiales</taxon>
        <taxon>Comamonadaceae</taxon>
        <taxon>Acidovorax</taxon>
    </lineage>
</organism>
<protein>
    <submittedName>
        <fullName evidence="3">DUF4124 domain-containing protein</fullName>
    </submittedName>
</protein>